<dbReference type="InterPro" id="IPR017144">
    <property type="entry name" value="Xaa-Arg_dipeptidase"/>
</dbReference>
<comment type="caution">
    <text evidence="3">The sequence shown here is derived from an EMBL/GenBank/DDBJ whole genome shotgun (WGS) entry which is preliminary data.</text>
</comment>
<dbReference type="InterPro" id="IPR011650">
    <property type="entry name" value="Peptidase_M20_dimer"/>
</dbReference>
<comment type="similarity">
    <text evidence="1">Belongs to the peptidase M20A family.</text>
</comment>
<evidence type="ECO:0000313" key="3">
    <source>
        <dbReference type="EMBL" id="MDT0464278.1"/>
    </source>
</evidence>
<dbReference type="PIRSF" id="PIRSF037226">
    <property type="entry name" value="Amidohydrolase_ACY1L2_prd"/>
    <property type="match status" value="1"/>
</dbReference>
<keyword evidence="4" id="KW-1185">Reference proteome</keyword>
<dbReference type="Gene3D" id="3.40.630.10">
    <property type="entry name" value="Zn peptidases"/>
    <property type="match status" value="1"/>
</dbReference>
<dbReference type="Gene3D" id="3.30.70.360">
    <property type="match status" value="1"/>
</dbReference>
<dbReference type="NCBIfam" id="TIGR01891">
    <property type="entry name" value="amidohydrolases"/>
    <property type="match status" value="1"/>
</dbReference>
<dbReference type="PANTHER" id="PTHR30575">
    <property type="entry name" value="PEPTIDASE M20"/>
    <property type="match status" value="1"/>
</dbReference>
<dbReference type="InterPro" id="IPR052030">
    <property type="entry name" value="Peptidase_M20/M20A_hydrolases"/>
</dbReference>
<reference evidence="4" key="1">
    <citation type="submission" date="2023-07" db="EMBL/GenBank/DDBJ databases">
        <title>30 novel species of actinomycetes from the DSMZ collection.</title>
        <authorList>
            <person name="Nouioui I."/>
        </authorList>
    </citation>
    <scope>NUCLEOTIDE SEQUENCE [LARGE SCALE GENOMIC DNA]</scope>
    <source>
        <strain evidence="4">DSM 41699</strain>
    </source>
</reference>
<feature type="domain" description="Peptidase M20 dimerisation" evidence="2">
    <location>
        <begin position="168"/>
        <end position="258"/>
    </location>
</feature>
<sequence>MNPKQHVAERIDRAHASLVRLSHALYENPEPGFEEHKASAWLGDLLSEAGFTVERGVCDLPTAFVASYGSGPLEVAFDAEYDCLPGIGHACGHNVIAATSAGAAIAAAAVADELGLTVKVIGTPAQELGGGKILMLERGAFDGVHAVLMAHPGPLDVAETVTLAMSHFDVEYHGRESHASMFPENGLNALDALTTAQVSIGLLRQQMRSTDRVHGVVRQGGDAPHVIPHHITAEYMVRAATLDELQGLEARVRDCFQAGALASGTSMELRSYHPPYAEQRQDAELLALYKANATAVGRTFPELDPALVRRAAGASDFGNVSHVIPAIQPSLGLDSFPAVPHQADFAAHTVTPVADRAIKEGATALAATAVDAALIPALRDRLTAGSFSAAAAYGTAR</sequence>
<organism evidence="3 4">
    <name type="scientific">Streptomyces gibsoniae</name>
    <dbReference type="NCBI Taxonomy" id="3075529"/>
    <lineage>
        <taxon>Bacteria</taxon>
        <taxon>Bacillati</taxon>
        <taxon>Actinomycetota</taxon>
        <taxon>Actinomycetes</taxon>
        <taxon>Kitasatosporales</taxon>
        <taxon>Streptomycetaceae</taxon>
        <taxon>Streptomyces</taxon>
    </lineage>
</organism>
<dbReference type="InterPro" id="IPR002933">
    <property type="entry name" value="Peptidase_M20"/>
</dbReference>
<name>A0ABU2TTK6_9ACTN</name>
<dbReference type="Pfam" id="PF01546">
    <property type="entry name" value="Peptidase_M20"/>
    <property type="match status" value="1"/>
</dbReference>
<evidence type="ECO:0000313" key="4">
    <source>
        <dbReference type="Proteomes" id="UP001183809"/>
    </source>
</evidence>
<dbReference type="SUPFAM" id="SSF53187">
    <property type="entry name" value="Zn-dependent exopeptidases"/>
    <property type="match status" value="1"/>
</dbReference>
<proteinExistence type="inferred from homology"/>
<dbReference type="PANTHER" id="PTHR30575:SF0">
    <property type="entry name" value="XAA-ARG DIPEPTIDASE"/>
    <property type="match status" value="1"/>
</dbReference>
<dbReference type="RefSeq" id="WP_311695398.1">
    <property type="nucleotide sequence ID" value="NZ_JAVREY010000014.1"/>
</dbReference>
<accession>A0ABU2TTK6</accession>
<evidence type="ECO:0000259" key="2">
    <source>
        <dbReference type="Pfam" id="PF07687"/>
    </source>
</evidence>
<dbReference type="InterPro" id="IPR017439">
    <property type="entry name" value="Amidohydrolase"/>
</dbReference>
<evidence type="ECO:0000256" key="1">
    <source>
        <dbReference type="PIRNR" id="PIRNR037226"/>
    </source>
</evidence>
<dbReference type="SUPFAM" id="SSF55031">
    <property type="entry name" value="Bacterial exopeptidase dimerisation domain"/>
    <property type="match status" value="1"/>
</dbReference>
<protein>
    <recommendedName>
        <fullName evidence="1">Peptidase M20 domain-containing protein 2</fullName>
    </recommendedName>
</protein>
<gene>
    <name evidence="3" type="ORF">RM764_14795</name>
</gene>
<dbReference type="Proteomes" id="UP001183809">
    <property type="component" value="Unassembled WGS sequence"/>
</dbReference>
<dbReference type="EMBL" id="JAVREY010000014">
    <property type="protein sequence ID" value="MDT0464278.1"/>
    <property type="molecule type" value="Genomic_DNA"/>
</dbReference>
<dbReference type="Pfam" id="PF07687">
    <property type="entry name" value="M20_dimer"/>
    <property type="match status" value="1"/>
</dbReference>
<dbReference type="InterPro" id="IPR036264">
    <property type="entry name" value="Bact_exopeptidase_dim_dom"/>
</dbReference>